<dbReference type="SUPFAM" id="SSF55874">
    <property type="entry name" value="ATPase domain of HSP90 chaperone/DNA topoisomerase II/histidine kinase"/>
    <property type="match status" value="1"/>
</dbReference>
<name>A0A8J3M1W9_9ACTN</name>
<keyword evidence="2" id="KW-0418">Kinase</keyword>
<feature type="transmembrane region" description="Helical" evidence="5">
    <location>
        <begin position="249"/>
        <end position="269"/>
    </location>
</feature>
<evidence type="ECO:0000256" key="1">
    <source>
        <dbReference type="ARBA" id="ARBA00022679"/>
    </source>
</evidence>
<feature type="transmembrane region" description="Helical" evidence="5">
    <location>
        <begin position="312"/>
        <end position="333"/>
    </location>
</feature>
<dbReference type="GO" id="GO:0000155">
    <property type="term" value="F:phosphorelay sensor kinase activity"/>
    <property type="evidence" value="ECO:0007669"/>
    <property type="project" value="InterPro"/>
</dbReference>
<dbReference type="InterPro" id="IPR050482">
    <property type="entry name" value="Sensor_HK_TwoCompSys"/>
</dbReference>
<dbReference type="Pfam" id="PF07730">
    <property type="entry name" value="HisKA_3"/>
    <property type="match status" value="1"/>
</dbReference>
<keyword evidence="3" id="KW-0902">Two-component regulatory system</keyword>
<dbReference type="PANTHER" id="PTHR24421">
    <property type="entry name" value="NITRATE/NITRITE SENSOR PROTEIN NARX-RELATED"/>
    <property type="match status" value="1"/>
</dbReference>
<organism evidence="7 8">
    <name type="scientific">Planotetraspora kaengkrachanensis</name>
    <dbReference type="NCBI Taxonomy" id="575193"/>
    <lineage>
        <taxon>Bacteria</taxon>
        <taxon>Bacillati</taxon>
        <taxon>Actinomycetota</taxon>
        <taxon>Actinomycetes</taxon>
        <taxon>Streptosporangiales</taxon>
        <taxon>Streptosporangiaceae</taxon>
        <taxon>Planotetraspora</taxon>
    </lineage>
</organism>
<reference evidence="7 8" key="1">
    <citation type="submission" date="2021-01" db="EMBL/GenBank/DDBJ databases">
        <title>Whole genome shotgun sequence of Planotetraspora kaengkrachanensis NBRC 104272.</title>
        <authorList>
            <person name="Komaki H."/>
            <person name="Tamura T."/>
        </authorList>
    </citation>
    <scope>NUCLEOTIDE SEQUENCE [LARGE SCALE GENOMIC DNA]</scope>
    <source>
        <strain evidence="7 8">NBRC 104272</strain>
    </source>
</reference>
<evidence type="ECO:0000256" key="5">
    <source>
        <dbReference type="SAM" id="Phobius"/>
    </source>
</evidence>
<feature type="domain" description="Signal transduction histidine kinase subgroup 3 dimerisation and phosphoacceptor" evidence="6">
    <location>
        <begin position="470"/>
        <end position="537"/>
    </location>
</feature>
<dbReference type="GO" id="GO:0046983">
    <property type="term" value="F:protein dimerization activity"/>
    <property type="evidence" value="ECO:0007669"/>
    <property type="project" value="InterPro"/>
</dbReference>
<feature type="transmembrane region" description="Helical" evidence="5">
    <location>
        <begin position="192"/>
        <end position="212"/>
    </location>
</feature>
<feature type="transmembrane region" description="Helical" evidence="5">
    <location>
        <begin position="112"/>
        <end position="136"/>
    </location>
</feature>
<accession>A0A8J3M1W9</accession>
<evidence type="ECO:0000256" key="2">
    <source>
        <dbReference type="ARBA" id="ARBA00022777"/>
    </source>
</evidence>
<gene>
    <name evidence="7" type="ORF">Pka01_06870</name>
</gene>
<comment type="caution">
    <text evidence="7">The sequence shown here is derived from an EMBL/GenBank/DDBJ whole genome shotgun (WGS) entry which is preliminary data.</text>
</comment>
<evidence type="ECO:0000256" key="4">
    <source>
        <dbReference type="SAM" id="MobiDB-lite"/>
    </source>
</evidence>
<feature type="transmembrane region" description="Helical" evidence="5">
    <location>
        <begin position="16"/>
        <end position="37"/>
    </location>
</feature>
<evidence type="ECO:0000256" key="3">
    <source>
        <dbReference type="ARBA" id="ARBA00023012"/>
    </source>
</evidence>
<keyword evidence="8" id="KW-1185">Reference proteome</keyword>
<keyword evidence="5" id="KW-1133">Transmembrane helix</keyword>
<evidence type="ECO:0000259" key="6">
    <source>
        <dbReference type="Pfam" id="PF07730"/>
    </source>
</evidence>
<dbReference type="CDD" id="cd16917">
    <property type="entry name" value="HATPase_UhpB-NarQ-NarX-like"/>
    <property type="match status" value="1"/>
</dbReference>
<feature type="transmembrane region" description="Helical" evidence="5">
    <location>
        <begin position="224"/>
        <end position="243"/>
    </location>
</feature>
<feature type="region of interest" description="Disordered" evidence="4">
    <location>
        <begin position="664"/>
        <end position="697"/>
    </location>
</feature>
<evidence type="ECO:0000313" key="7">
    <source>
        <dbReference type="EMBL" id="GIG77560.1"/>
    </source>
</evidence>
<feature type="transmembrane region" description="Helical" evidence="5">
    <location>
        <begin position="148"/>
        <end position="172"/>
    </location>
</feature>
<dbReference type="EMBL" id="BONV01000002">
    <property type="protein sequence ID" value="GIG77560.1"/>
    <property type="molecule type" value="Genomic_DNA"/>
</dbReference>
<keyword evidence="1" id="KW-0808">Transferase</keyword>
<feature type="transmembrane region" description="Helical" evidence="5">
    <location>
        <begin position="49"/>
        <end position="69"/>
    </location>
</feature>
<dbReference type="Proteomes" id="UP000630097">
    <property type="component" value="Unassembled WGS sequence"/>
</dbReference>
<sequence>MPGWAGVADTRTRARVLVTGVAGLVLTAVAIVFARLAGVTWRGWVDTYAITNIVFGVGFVLPASIIGWYRPRHPVGTLFMISGLGHLVTAASGMLLTYGLQHGWPLPLERTLVTFYFAGWQLGIGFLANIALLLFPDGRLPSRRWLPVLWLTMAAGLYETVSSVLSTGTFFGHPGVTSILNVGLVQPNLADTVFELLFIPLNIAWVTALVVRYRRGDERTKRQLLWLILALIAMIVLNTQRWITGDGPILLLLSFVMIPLAVGVAIVRHQLFDIRLVLSRTLLYGLTLTVIVAVYAGLVAAFSLFVPPTAERGAQTGAAILVAIGFTPVRLLMRRLTDRAFYGGRSDPARTAQQIGQTLHHEDDLGGVLDRTRVALRIPWIALHTADGALLAQAGTSQEGTTEEVALRYRGDQVGTVRVELRRGERRLHTADRDTLGLIGTPLAVALHALQLTEQVRQARVATVEAAGAERVRLQRELHDGLGPSLTSVAFRADAASNLLRSDVEAAGRLIGEVRTDLRAVIDDVRNIVYGLRPMELDRLGLDGALREHVAAIPTEAGKGVAVEVAAPRPMPSLSAAVELAAYRIAKEALTNVLRHSDARTCRITLRVDDDLHVEVSDDGSLPATWRPGVGLQSIAERAEELGGAASAGPTADGWRVTARIPLRATAAGPAGEQGGSRRPDVREGPAGTPSGLRTGA</sequence>
<feature type="transmembrane region" description="Helical" evidence="5">
    <location>
        <begin position="76"/>
        <end position="100"/>
    </location>
</feature>
<keyword evidence="5" id="KW-0472">Membrane</keyword>
<dbReference type="InterPro" id="IPR036890">
    <property type="entry name" value="HATPase_C_sf"/>
</dbReference>
<dbReference type="GO" id="GO:0016020">
    <property type="term" value="C:membrane"/>
    <property type="evidence" value="ECO:0007669"/>
    <property type="project" value="InterPro"/>
</dbReference>
<dbReference type="AlphaFoldDB" id="A0A8J3M1W9"/>
<feature type="transmembrane region" description="Helical" evidence="5">
    <location>
        <begin position="281"/>
        <end position="306"/>
    </location>
</feature>
<keyword evidence="5" id="KW-0812">Transmembrane</keyword>
<dbReference type="InterPro" id="IPR011712">
    <property type="entry name" value="Sig_transdc_His_kin_sub3_dim/P"/>
</dbReference>
<protein>
    <recommendedName>
        <fullName evidence="6">Signal transduction histidine kinase subgroup 3 dimerisation and phosphoacceptor domain-containing protein</fullName>
    </recommendedName>
</protein>
<dbReference type="Gene3D" id="1.20.5.1930">
    <property type="match status" value="1"/>
</dbReference>
<evidence type="ECO:0000313" key="8">
    <source>
        <dbReference type="Proteomes" id="UP000630097"/>
    </source>
</evidence>
<proteinExistence type="predicted"/>
<dbReference type="Gene3D" id="3.30.565.10">
    <property type="entry name" value="Histidine kinase-like ATPase, C-terminal domain"/>
    <property type="match status" value="1"/>
</dbReference>